<feature type="non-terminal residue" evidence="1">
    <location>
        <position position="71"/>
    </location>
</feature>
<name>A0ACA9P073_9GLOM</name>
<gene>
    <name evidence="1" type="ORF">SCALOS_LOCUS9863</name>
</gene>
<comment type="caution">
    <text evidence="1">The sequence shown here is derived from an EMBL/GenBank/DDBJ whole genome shotgun (WGS) entry which is preliminary data.</text>
</comment>
<evidence type="ECO:0000313" key="1">
    <source>
        <dbReference type="EMBL" id="CAG8684683.1"/>
    </source>
</evidence>
<dbReference type="EMBL" id="CAJVPM010033171">
    <property type="protein sequence ID" value="CAG8684683.1"/>
    <property type="molecule type" value="Genomic_DNA"/>
</dbReference>
<proteinExistence type="predicted"/>
<reference evidence="1" key="1">
    <citation type="submission" date="2021-06" db="EMBL/GenBank/DDBJ databases">
        <authorList>
            <person name="Kallberg Y."/>
            <person name="Tangrot J."/>
            <person name="Rosling A."/>
        </authorList>
    </citation>
    <scope>NUCLEOTIDE SEQUENCE</scope>
    <source>
        <strain evidence="1">AU212A</strain>
    </source>
</reference>
<evidence type="ECO:0000313" key="2">
    <source>
        <dbReference type="Proteomes" id="UP000789860"/>
    </source>
</evidence>
<sequence length="71" mass="8053">MDENNENSRNIVIEIDLENPSPTLQPASINTYQTHSSSTNNLFNYEDLLTDVPLQTTTDPADRMHESHKPP</sequence>
<dbReference type="Proteomes" id="UP000789860">
    <property type="component" value="Unassembled WGS sequence"/>
</dbReference>
<organism evidence="1 2">
    <name type="scientific">Scutellospora calospora</name>
    <dbReference type="NCBI Taxonomy" id="85575"/>
    <lineage>
        <taxon>Eukaryota</taxon>
        <taxon>Fungi</taxon>
        <taxon>Fungi incertae sedis</taxon>
        <taxon>Mucoromycota</taxon>
        <taxon>Glomeromycotina</taxon>
        <taxon>Glomeromycetes</taxon>
        <taxon>Diversisporales</taxon>
        <taxon>Gigasporaceae</taxon>
        <taxon>Scutellospora</taxon>
    </lineage>
</organism>
<keyword evidence="2" id="KW-1185">Reference proteome</keyword>
<accession>A0ACA9P073</accession>
<protein>
    <submittedName>
        <fullName evidence="1">5697_t:CDS:1</fullName>
    </submittedName>
</protein>